<dbReference type="GO" id="GO:0002949">
    <property type="term" value="P:tRNA threonylcarbamoyladenosine modification"/>
    <property type="evidence" value="ECO:0007669"/>
    <property type="project" value="InterPro"/>
</dbReference>
<dbReference type="AlphaFoldDB" id="A0A540R552"/>
<evidence type="ECO:0000256" key="1">
    <source>
        <dbReference type="SAM" id="MobiDB-lite"/>
    </source>
</evidence>
<organism evidence="3 4">
    <name type="scientific">Corynebacterium phoceense</name>
    <dbReference type="NCBI Taxonomy" id="1686286"/>
    <lineage>
        <taxon>Bacteria</taxon>
        <taxon>Bacillati</taxon>
        <taxon>Actinomycetota</taxon>
        <taxon>Actinomycetes</taxon>
        <taxon>Mycobacteriales</taxon>
        <taxon>Corynebacteriaceae</taxon>
        <taxon>Corynebacterium</taxon>
    </lineage>
</organism>
<dbReference type="CDD" id="cd24032">
    <property type="entry name" value="ASKHA_NBD_TsaB"/>
    <property type="match status" value="1"/>
</dbReference>
<sequence>MRVLALDTATTDLVTGLVDPSDPAAPRERIVTDTRAHNEQLVPTVEALLADASLTYADLDALAVGCGPGPFTGLRVGMATAQAFGQALGIPVVGVCSHDAIAHQLAALGESGTWLIATDARRKEVYWATYELAGDGVHRLTEPSVSKPEALAEELGDITVDHIVIPEAIAPRLPEALAALPREWDTPRPAGLVAAAAADAASRGQSLTTPAADVPPLVPLYLRRPDAVPPKPKPRSAALPPLPQDSSEAK</sequence>
<dbReference type="PANTHER" id="PTHR11735:SF11">
    <property type="entry name" value="TRNA THREONYLCARBAMOYLADENOSINE BIOSYNTHESIS PROTEIN TSAB"/>
    <property type="match status" value="1"/>
</dbReference>
<proteinExistence type="predicted"/>
<name>A0A540R552_9CORY</name>
<dbReference type="STRING" id="1686286.GCA_900092335_00026"/>
<dbReference type="InterPro" id="IPR000905">
    <property type="entry name" value="Gcp-like_dom"/>
</dbReference>
<dbReference type="Proteomes" id="UP000318080">
    <property type="component" value="Unassembled WGS sequence"/>
</dbReference>
<keyword evidence="3" id="KW-0808">Transferase</keyword>
<dbReference type="InterPro" id="IPR022496">
    <property type="entry name" value="T6A_TsaB"/>
</dbReference>
<dbReference type="GO" id="GO:0016740">
    <property type="term" value="F:transferase activity"/>
    <property type="evidence" value="ECO:0007669"/>
    <property type="project" value="UniProtKB-KW"/>
</dbReference>
<dbReference type="EMBL" id="VHIR01000018">
    <property type="protein sequence ID" value="TQE42777.1"/>
    <property type="molecule type" value="Genomic_DNA"/>
</dbReference>
<dbReference type="GO" id="GO:0005829">
    <property type="term" value="C:cytosol"/>
    <property type="evidence" value="ECO:0007669"/>
    <property type="project" value="TreeGrafter"/>
</dbReference>
<dbReference type="Pfam" id="PF00814">
    <property type="entry name" value="TsaD"/>
    <property type="match status" value="1"/>
</dbReference>
<dbReference type="InterPro" id="IPR043129">
    <property type="entry name" value="ATPase_NBD"/>
</dbReference>
<evidence type="ECO:0000259" key="2">
    <source>
        <dbReference type="Pfam" id="PF00814"/>
    </source>
</evidence>
<dbReference type="RefSeq" id="WP_066486183.1">
    <property type="nucleotide sequence ID" value="NZ_VHIR01000018.1"/>
</dbReference>
<gene>
    <name evidence="3" type="primary">tsaB</name>
    <name evidence="3" type="ORF">EJK80_10825</name>
</gene>
<protein>
    <submittedName>
        <fullName evidence="3">tRNA (Adenosine(37)-N6)-threonylcarbamoyltransferase complex dimerization subunit type 1 TsaB</fullName>
    </submittedName>
</protein>
<dbReference type="Gene3D" id="3.30.420.40">
    <property type="match status" value="2"/>
</dbReference>
<dbReference type="PANTHER" id="PTHR11735">
    <property type="entry name" value="TRNA N6-ADENOSINE THREONYLCARBAMOYLTRANSFERASE"/>
    <property type="match status" value="1"/>
</dbReference>
<feature type="domain" description="Gcp-like" evidence="2">
    <location>
        <begin position="35"/>
        <end position="152"/>
    </location>
</feature>
<accession>A0A540R552</accession>
<evidence type="ECO:0000313" key="4">
    <source>
        <dbReference type="Proteomes" id="UP000318080"/>
    </source>
</evidence>
<evidence type="ECO:0000313" key="3">
    <source>
        <dbReference type="EMBL" id="TQE42777.1"/>
    </source>
</evidence>
<feature type="region of interest" description="Disordered" evidence="1">
    <location>
        <begin position="222"/>
        <end position="250"/>
    </location>
</feature>
<comment type="caution">
    <text evidence="3">The sequence shown here is derived from an EMBL/GenBank/DDBJ whole genome shotgun (WGS) entry which is preliminary data.</text>
</comment>
<dbReference type="SUPFAM" id="SSF53067">
    <property type="entry name" value="Actin-like ATPase domain"/>
    <property type="match status" value="2"/>
</dbReference>
<dbReference type="NCBIfam" id="TIGR03725">
    <property type="entry name" value="T6A_YeaZ"/>
    <property type="match status" value="1"/>
</dbReference>
<reference evidence="3 4" key="1">
    <citation type="submission" date="2019-06" db="EMBL/GenBank/DDBJ databases">
        <title>Draft genome of C. phoceense Strain 272.</title>
        <authorList>
            <person name="Pacheco L.G.C."/>
            <person name="Barberis C.M."/>
            <person name="Almuzara M.N."/>
            <person name="Traglia G.M."/>
            <person name="Santos C.S."/>
            <person name="Rocha D.J.P.G."/>
            <person name="Aguiar E.R.G.R."/>
            <person name="Vay C.A."/>
        </authorList>
    </citation>
    <scope>NUCLEOTIDE SEQUENCE [LARGE SCALE GENOMIC DNA]</scope>
    <source>
        <strain evidence="3 4">272</strain>
    </source>
</reference>
<keyword evidence="4" id="KW-1185">Reference proteome</keyword>